<feature type="transmembrane region" description="Helical" evidence="2">
    <location>
        <begin position="12"/>
        <end position="32"/>
    </location>
</feature>
<dbReference type="Proteomes" id="UP000672657">
    <property type="component" value="Unassembled WGS sequence"/>
</dbReference>
<evidence type="ECO:0000256" key="2">
    <source>
        <dbReference type="SAM" id="Phobius"/>
    </source>
</evidence>
<comment type="caution">
    <text evidence="3">The sequence shown here is derived from an EMBL/GenBank/DDBJ whole genome shotgun (WGS) entry which is preliminary data.</text>
</comment>
<name>A0ABM8TPZ7_9BURK</name>
<evidence type="ECO:0000313" key="4">
    <source>
        <dbReference type="Proteomes" id="UP000672657"/>
    </source>
</evidence>
<sequence length="75" mass="7813">MSCLQVFRACRVLGAAMVGPTILVGVALALGGCEGVPRDTASTPPPPRQPIATSDDQYPAPRSERDTRTPPAPAR</sequence>
<protein>
    <recommendedName>
        <fullName evidence="5">Lipoprotein</fullName>
    </recommendedName>
</protein>
<evidence type="ECO:0000313" key="3">
    <source>
        <dbReference type="EMBL" id="CAG2157746.1"/>
    </source>
</evidence>
<proteinExistence type="predicted"/>
<keyword evidence="2" id="KW-0812">Transmembrane</keyword>
<keyword evidence="4" id="KW-1185">Reference proteome</keyword>
<gene>
    <name evidence="3" type="ORF">LMG26411_05685</name>
</gene>
<accession>A0ABM8TPZ7</accession>
<evidence type="ECO:0008006" key="5">
    <source>
        <dbReference type="Google" id="ProtNLM"/>
    </source>
</evidence>
<reference evidence="3 4" key="1">
    <citation type="submission" date="2021-03" db="EMBL/GenBank/DDBJ databases">
        <authorList>
            <person name="Peeters C."/>
        </authorList>
    </citation>
    <scope>NUCLEOTIDE SEQUENCE [LARGE SCALE GENOMIC DNA]</scope>
    <source>
        <strain evidence="3 4">LMG 26411</strain>
    </source>
</reference>
<dbReference type="EMBL" id="CAJPVI010000042">
    <property type="protein sequence ID" value="CAG2157746.1"/>
    <property type="molecule type" value="Genomic_DNA"/>
</dbReference>
<keyword evidence="2" id="KW-0472">Membrane</keyword>
<keyword evidence="2" id="KW-1133">Transmembrane helix</keyword>
<evidence type="ECO:0000256" key="1">
    <source>
        <dbReference type="SAM" id="MobiDB-lite"/>
    </source>
</evidence>
<feature type="region of interest" description="Disordered" evidence="1">
    <location>
        <begin position="34"/>
        <end position="75"/>
    </location>
</feature>
<organism evidence="3 4">
    <name type="scientific">Cupriavidus numazuensis</name>
    <dbReference type="NCBI Taxonomy" id="221992"/>
    <lineage>
        <taxon>Bacteria</taxon>
        <taxon>Pseudomonadati</taxon>
        <taxon>Pseudomonadota</taxon>
        <taxon>Betaproteobacteria</taxon>
        <taxon>Burkholderiales</taxon>
        <taxon>Burkholderiaceae</taxon>
        <taxon>Cupriavidus</taxon>
    </lineage>
</organism>